<dbReference type="Proteomes" id="UP001433508">
    <property type="component" value="Unassembled WGS sequence"/>
</dbReference>
<comment type="caution">
    <text evidence="1">The sequence shown here is derived from an EMBL/GenBank/DDBJ whole genome shotgun (WGS) entry which is preliminary data.</text>
</comment>
<gene>
    <name evidence="1" type="ORF">V1525DRAFT_406545</name>
</gene>
<evidence type="ECO:0000313" key="1">
    <source>
        <dbReference type="EMBL" id="KAK9236599.1"/>
    </source>
</evidence>
<keyword evidence="2" id="KW-1185">Reference proteome</keyword>
<accession>A0ACC3SY75</accession>
<organism evidence="1 2">
    <name type="scientific">Lipomyces kononenkoae</name>
    <name type="common">Yeast</name>
    <dbReference type="NCBI Taxonomy" id="34357"/>
    <lineage>
        <taxon>Eukaryota</taxon>
        <taxon>Fungi</taxon>
        <taxon>Dikarya</taxon>
        <taxon>Ascomycota</taxon>
        <taxon>Saccharomycotina</taxon>
        <taxon>Lipomycetes</taxon>
        <taxon>Lipomycetales</taxon>
        <taxon>Lipomycetaceae</taxon>
        <taxon>Lipomyces</taxon>
    </lineage>
</organism>
<sequence length="181" mass="19333">MATLAARPAARSALSLVARSSRMSGHQLIPLIIARRSESTQSITPTEANDILIKQRGNRPTSPHLSIYKPQITWYLSGLHRITGVALSAGVYALGLGYLLAPVFGYSLTSAAIASAFGTLPVALKFGVKLFASLPFTFHSFNGVRHLIWDTASALTNKAVIRTGFTVLGLSAITSLILALW</sequence>
<proteinExistence type="predicted"/>
<protein>
    <submittedName>
        <fullName evidence="1">Uncharacterized protein</fullName>
    </submittedName>
</protein>
<name>A0ACC3SY75_LIPKO</name>
<reference evidence="2" key="1">
    <citation type="journal article" date="2024" name="Front. Bioeng. Biotechnol.">
        <title>Genome-scale model development and genomic sequencing of the oleaginous clade Lipomyces.</title>
        <authorList>
            <person name="Czajka J.J."/>
            <person name="Han Y."/>
            <person name="Kim J."/>
            <person name="Mondo S.J."/>
            <person name="Hofstad B.A."/>
            <person name="Robles A."/>
            <person name="Haridas S."/>
            <person name="Riley R."/>
            <person name="LaButti K."/>
            <person name="Pangilinan J."/>
            <person name="Andreopoulos W."/>
            <person name="Lipzen A."/>
            <person name="Yan J."/>
            <person name="Wang M."/>
            <person name="Ng V."/>
            <person name="Grigoriev I.V."/>
            <person name="Spatafora J.W."/>
            <person name="Magnuson J.K."/>
            <person name="Baker S.E."/>
            <person name="Pomraning K.R."/>
        </authorList>
    </citation>
    <scope>NUCLEOTIDE SEQUENCE [LARGE SCALE GENOMIC DNA]</scope>
    <source>
        <strain evidence="2">CBS 7786</strain>
    </source>
</reference>
<dbReference type="EMBL" id="MU971384">
    <property type="protein sequence ID" value="KAK9236599.1"/>
    <property type="molecule type" value="Genomic_DNA"/>
</dbReference>
<evidence type="ECO:0000313" key="2">
    <source>
        <dbReference type="Proteomes" id="UP001433508"/>
    </source>
</evidence>